<evidence type="ECO:0000259" key="2">
    <source>
        <dbReference type="SMART" id="SM00355"/>
    </source>
</evidence>
<sequence length="506" mass="57711">MFNRRASSLRERGNDEPTSRFRSDAPRLAPVRTTYITNKFSPLTRQIVTYRGKSSAPSRASLKTPSAAQSQTVTEMDMPFPRLVEETSTSREACSSGIVRLPISAAQQGGRYLLRIPKNDIGSKQLQTSSSTERILIPTVPPSMSMGGEYSADEYEIVYESEGNSPLCLEEPEIHEDGYYQDAADKNRFYCSEITCFWHGPTQASLRRHMMITHSRNINNGGIRACGSQTIRRSTKPKGVKCSECDEMAYSRPLLLRHMTQVHGIVAPLIYKTFSDREKLQIWLEQLRETHAIEFVVSSGSKKWGQGLQVHYLTCSRSGEQKERPNKKFRRPTRPSIKCGKNCMAYLKMKQNPTVSELKIEACLHHSGHEIDASKIRLERNEWCRVIQVIREIDEGLLQIDLQHMTRIREILGNNGRFRLMTDEGLCQQLPKWIEQYSPQEELELSEVNLEPEIEIEEDSLLSGYNANMSLEPNLLLDAFQNYAMECLPYDFMSDLEPKSNIAVKG</sequence>
<dbReference type="PANTHER" id="PTHR33936">
    <property type="entry name" value="PROTEIN CBG17840"/>
    <property type="match status" value="1"/>
</dbReference>
<dbReference type="InterPro" id="IPR052797">
    <property type="entry name" value="RegFact_GeneExpr_CellDeath"/>
</dbReference>
<dbReference type="Gene3D" id="3.30.160.60">
    <property type="entry name" value="Classic Zinc Finger"/>
    <property type="match status" value="1"/>
</dbReference>
<keyword evidence="3" id="KW-1185">Reference proteome</keyword>
<feature type="compositionally biased region" description="Basic and acidic residues" evidence="1">
    <location>
        <begin position="8"/>
        <end position="25"/>
    </location>
</feature>
<dbReference type="PANTHER" id="PTHR33936:SF1">
    <property type="entry name" value="PROTEIN CBG06911"/>
    <property type="match status" value="1"/>
</dbReference>
<reference evidence="4" key="1">
    <citation type="submission" date="2020-12" db="UniProtKB">
        <authorList>
            <consortium name="WormBaseParasite"/>
        </authorList>
    </citation>
    <scope>IDENTIFICATION</scope>
    <source>
        <strain evidence="4">MHco3</strain>
    </source>
</reference>
<dbReference type="WBParaSite" id="HCON_00046880-00001">
    <property type="protein sequence ID" value="HCON_00046880-00001"/>
    <property type="gene ID" value="HCON_00046880"/>
</dbReference>
<accession>A0A7I4Y3L0</accession>
<organism evidence="3 4">
    <name type="scientific">Haemonchus contortus</name>
    <name type="common">Barber pole worm</name>
    <dbReference type="NCBI Taxonomy" id="6289"/>
    <lineage>
        <taxon>Eukaryota</taxon>
        <taxon>Metazoa</taxon>
        <taxon>Ecdysozoa</taxon>
        <taxon>Nematoda</taxon>
        <taxon>Chromadorea</taxon>
        <taxon>Rhabditida</taxon>
        <taxon>Rhabditina</taxon>
        <taxon>Rhabditomorpha</taxon>
        <taxon>Strongyloidea</taxon>
        <taxon>Trichostrongylidae</taxon>
        <taxon>Haemonchus</taxon>
    </lineage>
</organism>
<feature type="region of interest" description="Disordered" evidence="1">
    <location>
        <begin position="1"/>
        <end position="26"/>
    </location>
</feature>
<dbReference type="OMA" id="EWCRVIQ"/>
<feature type="region of interest" description="Disordered" evidence="1">
    <location>
        <begin position="52"/>
        <end position="72"/>
    </location>
</feature>
<evidence type="ECO:0000313" key="3">
    <source>
        <dbReference type="Proteomes" id="UP000025227"/>
    </source>
</evidence>
<dbReference type="AlphaFoldDB" id="A0A7I4Y3L0"/>
<dbReference type="OrthoDB" id="5779882at2759"/>
<protein>
    <submittedName>
        <fullName evidence="4">C2H2-type domain-containing protein</fullName>
    </submittedName>
</protein>
<dbReference type="Proteomes" id="UP000025227">
    <property type="component" value="Unplaced"/>
</dbReference>
<name>A0A7I4Y3L0_HAECO</name>
<evidence type="ECO:0000313" key="4">
    <source>
        <dbReference type="WBParaSite" id="HCON_00046880-00001"/>
    </source>
</evidence>
<feature type="domain" description="C2H2-type" evidence="2">
    <location>
        <begin position="189"/>
        <end position="214"/>
    </location>
</feature>
<dbReference type="InterPro" id="IPR013087">
    <property type="entry name" value="Znf_C2H2_type"/>
</dbReference>
<dbReference type="SMART" id="SM00355">
    <property type="entry name" value="ZnF_C2H2"/>
    <property type="match status" value="2"/>
</dbReference>
<evidence type="ECO:0000256" key="1">
    <source>
        <dbReference type="SAM" id="MobiDB-lite"/>
    </source>
</evidence>
<feature type="domain" description="C2H2-type" evidence="2">
    <location>
        <begin position="240"/>
        <end position="263"/>
    </location>
</feature>
<feature type="compositionally biased region" description="Polar residues" evidence="1">
    <location>
        <begin position="55"/>
        <end position="72"/>
    </location>
</feature>
<proteinExistence type="predicted"/>